<evidence type="ECO:0000313" key="2">
    <source>
        <dbReference type="Proteomes" id="UP000299102"/>
    </source>
</evidence>
<accession>A0A4C1UW13</accession>
<dbReference type="AlphaFoldDB" id="A0A4C1UW13"/>
<dbReference type="Gene3D" id="2.40.10.10">
    <property type="entry name" value="Trypsin-like serine proteases"/>
    <property type="match status" value="1"/>
</dbReference>
<proteinExistence type="predicted"/>
<sequence>MLIHLEKNGREIQAAHCFWTDRGGLISATRFSVAAGKAHSDWNDSRDGFAQKSEVDDIAIPPRFRGGLTNYKDDIALLFLTTHLDYNEYVAPLCVDFDAMLDERQTKPGNVGKVVLNEEIDDGSTNFQPKDVSYVDISTSLCTRDSGSGLASPAVDEGRGVMTHYLRGVLVAVPSSDEPCGVGAIATFTDISAHAQFLKFYFNLAIW</sequence>
<name>A0A4C1UW13_EUMVA</name>
<dbReference type="STRING" id="151549.A0A4C1UW13"/>
<organism evidence="1 2">
    <name type="scientific">Eumeta variegata</name>
    <name type="common">Bagworm moth</name>
    <name type="synonym">Eumeta japonica</name>
    <dbReference type="NCBI Taxonomy" id="151549"/>
    <lineage>
        <taxon>Eukaryota</taxon>
        <taxon>Metazoa</taxon>
        <taxon>Ecdysozoa</taxon>
        <taxon>Arthropoda</taxon>
        <taxon>Hexapoda</taxon>
        <taxon>Insecta</taxon>
        <taxon>Pterygota</taxon>
        <taxon>Neoptera</taxon>
        <taxon>Endopterygota</taxon>
        <taxon>Lepidoptera</taxon>
        <taxon>Glossata</taxon>
        <taxon>Ditrysia</taxon>
        <taxon>Tineoidea</taxon>
        <taxon>Psychidae</taxon>
        <taxon>Oiketicinae</taxon>
        <taxon>Eumeta</taxon>
    </lineage>
</organism>
<dbReference type="SUPFAM" id="SSF50494">
    <property type="entry name" value="Trypsin-like serine proteases"/>
    <property type="match status" value="1"/>
</dbReference>
<gene>
    <name evidence="1" type="ORF">EVAR_76168_1</name>
</gene>
<protein>
    <submittedName>
        <fullName evidence="1">Uncharacterized protein</fullName>
    </submittedName>
</protein>
<keyword evidence="2" id="KW-1185">Reference proteome</keyword>
<dbReference type="InterPro" id="IPR043504">
    <property type="entry name" value="Peptidase_S1_PA_chymotrypsin"/>
</dbReference>
<dbReference type="Proteomes" id="UP000299102">
    <property type="component" value="Unassembled WGS sequence"/>
</dbReference>
<dbReference type="OrthoDB" id="2019384at2759"/>
<dbReference type="EMBL" id="BGZK01000235">
    <property type="protein sequence ID" value="GBP30625.1"/>
    <property type="molecule type" value="Genomic_DNA"/>
</dbReference>
<evidence type="ECO:0000313" key="1">
    <source>
        <dbReference type="EMBL" id="GBP30625.1"/>
    </source>
</evidence>
<reference evidence="1 2" key="1">
    <citation type="journal article" date="2019" name="Commun. Biol.">
        <title>The bagworm genome reveals a unique fibroin gene that provides high tensile strength.</title>
        <authorList>
            <person name="Kono N."/>
            <person name="Nakamura H."/>
            <person name="Ohtoshi R."/>
            <person name="Tomita M."/>
            <person name="Numata K."/>
            <person name="Arakawa K."/>
        </authorList>
    </citation>
    <scope>NUCLEOTIDE SEQUENCE [LARGE SCALE GENOMIC DNA]</scope>
</reference>
<dbReference type="InterPro" id="IPR009003">
    <property type="entry name" value="Peptidase_S1_PA"/>
</dbReference>
<comment type="caution">
    <text evidence="1">The sequence shown here is derived from an EMBL/GenBank/DDBJ whole genome shotgun (WGS) entry which is preliminary data.</text>
</comment>